<reference evidence="1 2" key="1">
    <citation type="submission" date="2017-06" db="EMBL/GenBank/DDBJ databases">
        <title>Aedes aegypti genome working group (AGWG) sequencing and assembly.</title>
        <authorList>
            <consortium name="Aedes aegypti Genome Working Group (AGWG)"/>
            <person name="Matthews B.J."/>
        </authorList>
    </citation>
    <scope>NUCLEOTIDE SEQUENCE [LARGE SCALE GENOMIC DNA]</scope>
    <source>
        <strain evidence="1 2">LVP_AGWG</strain>
    </source>
</reference>
<gene>
    <name evidence="1" type="primary">110675580</name>
</gene>
<evidence type="ECO:0000313" key="2">
    <source>
        <dbReference type="Proteomes" id="UP000008820"/>
    </source>
</evidence>
<name>A0A6I8TR18_AEDAE</name>
<dbReference type="EnsemblMetazoa" id="AAEL014018-RD">
    <property type="protein sequence ID" value="AAEL014018-PD"/>
    <property type="gene ID" value="AAEL014018"/>
</dbReference>
<organism evidence="1 2">
    <name type="scientific">Aedes aegypti</name>
    <name type="common">Yellowfever mosquito</name>
    <name type="synonym">Culex aegypti</name>
    <dbReference type="NCBI Taxonomy" id="7159"/>
    <lineage>
        <taxon>Eukaryota</taxon>
        <taxon>Metazoa</taxon>
        <taxon>Ecdysozoa</taxon>
        <taxon>Arthropoda</taxon>
        <taxon>Hexapoda</taxon>
        <taxon>Insecta</taxon>
        <taxon>Pterygota</taxon>
        <taxon>Neoptera</taxon>
        <taxon>Endopterygota</taxon>
        <taxon>Diptera</taxon>
        <taxon>Nematocera</taxon>
        <taxon>Culicoidea</taxon>
        <taxon>Culicidae</taxon>
        <taxon>Culicinae</taxon>
        <taxon>Aedini</taxon>
        <taxon>Aedes</taxon>
        <taxon>Stegomyia</taxon>
    </lineage>
</organism>
<dbReference type="Proteomes" id="UP000008820">
    <property type="component" value="Chromosome 2"/>
</dbReference>
<proteinExistence type="predicted"/>
<accession>A0A6I8TR18</accession>
<reference evidence="1" key="2">
    <citation type="submission" date="2020-05" db="UniProtKB">
        <authorList>
            <consortium name="EnsemblMetazoa"/>
        </authorList>
    </citation>
    <scope>IDENTIFICATION</scope>
    <source>
        <strain evidence="1">LVP_AGWG</strain>
    </source>
</reference>
<dbReference type="AlphaFoldDB" id="A0A6I8TR18"/>
<protein>
    <submittedName>
        <fullName evidence="1">Uncharacterized protein</fullName>
    </submittedName>
</protein>
<dbReference type="InParanoid" id="A0A6I8TR18"/>
<keyword evidence="2" id="KW-1185">Reference proteome</keyword>
<sequence>MDSNGRCATRNERIKLRLKLLEERHLQSMVQYEEAIRHSQEQYARSLEQIEQATKEAAKKLGEHRRSKRSAKVMEHCREDVGEVMPVAHDSLSDRPLPEYTCGPSPLVDGIRPSHHYSTQKVVQSSRALHTTATTEDVELALRQMSTQEVVRKLHYENVKLRSKEQATVQPVNPATAYFRWSFSNTVVYDPISDSDEIFIPSQSNCFPSVARTEEANTATTKVFQLDVCPKLKVVVNKQRKHSVWTLWKYDKTKRLFYGYVISKLSRIDNRNINYGLLAGRGAWKTNTIPVTQVASEFNNDYANTKPTCYNHLPEHYTSKSRMYKREPIRKTVTIRHVSSTYTSSRCTTDGLVPIVVFVNSFVRLRENGRVLEFEVVDCISREGYNLLRSTEGSGFDPGGSNISTQLQTQRIMSERGLALAMQIKLFGIMCDSVSTPICMGSRYESILLRWEIDNNDNSEGERERTTTASMFMVHSNGLHLGIEKRCHSVYDSCRSIETAVLCRNEYCMANRKFSILQMWLFRAELSMNPAIFAILFSVQMVLLHSHWKGDQYMGLELLILLE</sequence>
<evidence type="ECO:0000313" key="1">
    <source>
        <dbReference type="EnsemblMetazoa" id="AAEL014018-PD"/>
    </source>
</evidence>